<protein>
    <submittedName>
        <fullName evidence="2 3">ABC transporter</fullName>
    </submittedName>
</protein>
<feature type="region of interest" description="Disordered" evidence="1">
    <location>
        <begin position="102"/>
        <end position="122"/>
    </location>
</feature>
<feature type="compositionally biased region" description="Basic and acidic residues" evidence="1">
    <location>
        <begin position="1"/>
        <end position="11"/>
    </location>
</feature>
<dbReference type="VEuPathDB" id="VectorBase:ASIC016448"/>
<evidence type="ECO:0000256" key="1">
    <source>
        <dbReference type="SAM" id="MobiDB-lite"/>
    </source>
</evidence>
<dbReference type="EMBL" id="ATLV01023106">
    <property type="status" value="NOT_ANNOTATED_CDS"/>
    <property type="molecule type" value="Genomic_DNA"/>
</dbReference>
<gene>
    <name evidence="2" type="ORF">ZHAS_00016448</name>
</gene>
<dbReference type="AlphaFoldDB" id="A0A084WE20"/>
<evidence type="ECO:0000313" key="4">
    <source>
        <dbReference type="Proteomes" id="UP000030765"/>
    </source>
</evidence>
<proteinExistence type="predicted"/>
<dbReference type="EMBL" id="KE525340">
    <property type="protein sequence ID" value="KFB48464.1"/>
    <property type="molecule type" value="Genomic_DNA"/>
</dbReference>
<keyword evidence="4" id="KW-1185">Reference proteome</keyword>
<accession>A0A084WE20</accession>
<sequence>MRSSDLHDTVHRKYTRGTNPGVTKGSRIYTCCNRMSRVLFLRNSILDSIWPSGRPTLAQEDGFASRKHYATRARVTNPSSFHPGRVSADNLGITYKYLPGHPRGHKPGFHPPPNIARSQTPASDLEGFTPATFLTKNTSVDFAD</sequence>
<evidence type="ECO:0000313" key="3">
    <source>
        <dbReference type="EnsemblMetazoa" id="ASIC016448-PA"/>
    </source>
</evidence>
<feature type="region of interest" description="Disordered" evidence="1">
    <location>
        <begin position="1"/>
        <end position="20"/>
    </location>
</feature>
<reference evidence="3" key="2">
    <citation type="submission" date="2020-05" db="UniProtKB">
        <authorList>
            <consortium name="EnsemblMetazoa"/>
        </authorList>
    </citation>
    <scope>IDENTIFICATION</scope>
</reference>
<reference evidence="2 4" key="1">
    <citation type="journal article" date="2014" name="BMC Genomics">
        <title>Genome sequence of Anopheles sinensis provides insight into genetics basis of mosquito competence for malaria parasites.</title>
        <authorList>
            <person name="Zhou D."/>
            <person name="Zhang D."/>
            <person name="Ding G."/>
            <person name="Shi L."/>
            <person name="Hou Q."/>
            <person name="Ye Y."/>
            <person name="Xu Y."/>
            <person name="Zhou H."/>
            <person name="Xiong C."/>
            <person name="Li S."/>
            <person name="Yu J."/>
            <person name="Hong S."/>
            <person name="Yu X."/>
            <person name="Zou P."/>
            <person name="Chen C."/>
            <person name="Chang X."/>
            <person name="Wang W."/>
            <person name="Lv Y."/>
            <person name="Sun Y."/>
            <person name="Ma L."/>
            <person name="Shen B."/>
            <person name="Zhu C."/>
        </authorList>
    </citation>
    <scope>NUCLEOTIDE SEQUENCE [LARGE SCALE GENOMIC DNA]</scope>
</reference>
<evidence type="ECO:0000313" key="2">
    <source>
        <dbReference type="EMBL" id="KFB48464.1"/>
    </source>
</evidence>
<name>A0A084WE20_ANOSI</name>
<dbReference type="Proteomes" id="UP000030765">
    <property type="component" value="Unassembled WGS sequence"/>
</dbReference>
<organism evidence="2">
    <name type="scientific">Anopheles sinensis</name>
    <name type="common">Mosquito</name>
    <dbReference type="NCBI Taxonomy" id="74873"/>
    <lineage>
        <taxon>Eukaryota</taxon>
        <taxon>Metazoa</taxon>
        <taxon>Ecdysozoa</taxon>
        <taxon>Arthropoda</taxon>
        <taxon>Hexapoda</taxon>
        <taxon>Insecta</taxon>
        <taxon>Pterygota</taxon>
        <taxon>Neoptera</taxon>
        <taxon>Endopterygota</taxon>
        <taxon>Diptera</taxon>
        <taxon>Nematocera</taxon>
        <taxon>Culicoidea</taxon>
        <taxon>Culicidae</taxon>
        <taxon>Anophelinae</taxon>
        <taxon>Anopheles</taxon>
    </lineage>
</organism>
<dbReference type="EnsemblMetazoa" id="ASIC016448-RA">
    <property type="protein sequence ID" value="ASIC016448-PA"/>
    <property type="gene ID" value="ASIC016448"/>
</dbReference>